<comment type="pathway">
    <text evidence="6">Cofactor biosynthesis; riboflavin biosynthesis; 2-hydroxy-3-oxobutyl phosphate from D-ribulose 5-phosphate: step 1/1.</text>
</comment>
<evidence type="ECO:0000256" key="16">
    <source>
        <dbReference type="ARBA" id="ARBA00023239"/>
    </source>
</evidence>
<dbReference type="UniPathway" id="UPA00275">
    <property type="reaction ID" value="UER00399"/>
</dbReference>
<name>D4YLH8_9MICO</name>
<sequence length="436" mass="46684">MTVLDAALNTNASNPVELDSIDLAIAELKRGRPIVVVDDEDRENEGDLIMPAHTVTPEWMGFMVRHTSGVICVPMLPERAAELDLRPMVANNQDPKGTAYTVSCDAAAGVSTGISAADRAHTANLLANPGSNTSDFTRPGHMFPLIAKPGGVRERDGHTEAGVEFARLAGFEPVAVIAEIIHDDGSMMRTPDLRRFADQHELALVSIHDLAIWLNAHDATPHPRAGQCQVTGTSAVDLPTPWGTFSMRAWTGPSGAEHVTLERPGPAEAAGHPGDHQDTPLVRVHSECVTGDVFGSMRCDCGEQLHESLRLISDHGGLLVYVGGHEGRGIGLANKVRAYALQDEGLDTLDANTRLGLPADARSYAEVAAVVRACGLTRVRLVTNNPDKVAGLQEHGVSVVERVPVEVPATAHNARYLWTKAQRMGHILNTHERVGA</sequence>
<gene>
    <name evidence="21" type="primary">ribB</name>
    <name evidence="18" type="synonym">ribA</name>
    <name evidence="21" type="ORF">HMPREF0183_0788</name>
</gene>
<dbReference type="GO" id="GO:0003935">
    <property type="term" value="F:GTP cyclohydrolase II activity"/>
    <property type="evidence" value="ECO:0007669"/>
    <property type="project" value="UniProtKB-UniRule"/>
</dbReference>
<dbReference type="FunFam" id="3.90.870.10:FF:000001">
    <property type="entry name" value="Riboflavin biosynthesis protein RibBA"/>
    <property type="match status" value="1"/>
</dbReference>
<keyword evidence="13" id="KW-0460">Magnesium</keyword>
<comment type="cofactor">
    <cofactor evidence="3">
        <name>Mg(2+)</name>
        <dbReference type="ChEBI" id="CHEBI:18420"/>
    </cofactor>
</comment>
<evidence type="ECO:0000256" key="17">
    <source>
        <dbReference type="ARBA" id="ARBA00049295"/>
    </source>
</evidence>
<evidence type="ECO:0000256" key="5">
    <source>
        <dbReference type="ARBA" id="ARBA00004853"/>
    </source>
</evidence>
<dbReference type="AlphaFoldDB" id="D4YLH8"/>
<dbReference type="Gene3D" id="3.40.50.10990">
    <property type="entry name" value="GTP cyclohydrolase II"/>
    <property type="match status" value="1"/>
</dbReference>
<evidence type="ECO:0000256" key="19">
    <source>
        <dbReference type="SAM" id="MobiDB-lite"/>
    </source>
</evidence>
<feature type="domain" description="GTP cyclohydrolase II" evidence="20">
    <location>
        <begin position="235"/>
        <end position="404"/>
    </location>
</feature>
<comment type="similarity">
    <text evidence="7">In the N-terminal section; belongs to the DHBP synthase family.</text>
</comment>
<evidence type="ECO:0000256" key="4">
    <source>
        <dbReference type="ARBA" id="ARBA00002284"/>
    </source>
</evidence>
<evidence type="ECO:0000256" key="10">
    <source>
        <dbReference type="ARBA" id="ARBA00022741"/>
    </source>
</evidence>
<feature type="region of interest" description="Disordered" evidence="19">
    <location>
        <begin position="260"/>
        <end position="279"/>
    </location>
</feature>
<comment type="function">
    <text evidence="18">Catalyzes the conversion of GTP to 2,5-diamino-6-ribosylamino-4(3H)-pyrimidinone 5'-phosphate (DARP), formate and pyrophosphate.</text>
</comment>
<feature type="active site" description="Nucleophile" evidence="18">
    <location>
        <position position="362"/>
    </location>
</feature>
<dbReference type="PANTHER" id="PTHR21327">
    <property type="entry name" value="GTP CYCLOHYDROLASE II-RELATED"/>
    <property type="match status" value="1"/>
</dbReference>
<dbReference type="PIRSF" id="PIRSF001259">
    <property type="entry name" value="RibA"/>
    <property type="match status" value="1"/>
</dbReference>
<dbReference type="eggNOG" id="COG0807">
    <property type="taxonomic scope" value="Bacteria"/>
</dbReference>
<evidence type="ECO:0000256" key="12">
    <source>
        <dbReference type="ARBA" id="ARBA00022833"/>
    </source>
</evidence>
<evidence type="ECO:0000256" key="2">
    <source>
        <dbReference type="ARBA" id="ARBA00001936"/>
    </source>
</evidence>
<feature type="binding site" evidence="18">
    <location>
        <begin position="326"/>
        <end position="328"/>
    </location>
    <ligand>
        <name>GTP</name>
        <dbReference type="ChEBI" id="CHEBI:37565"/>
    </ligand>
</feature>
<dbReference type="EMBL" id="ADNU01000022">
    <property type="protein sequence ID" value="EFG47895.1"/>
    <property type="molecule type" value="Genomic_DNA"/>
</dbReference>
<keyword evidence="12 18" id="KW-0862">Zinc</keyword>
<keyword evidence="22" id="KW-1185">Reference proteome</keyword>
<dbReference type="InterPro" id="IPR000926">
    <property type="entry name" value="RibA"/>
</dbReference>
<evidence type="ECO:0000256" key="6">
    <source>
        <dbReference type="ARBA" id="ARBA00004904"/>
    </source>
</evidence>
<dbReference type="Pfam" id="PF00926">
    <property type="entry name" value="DHBP_synthase"/>
    <property type="match status" value="1"/>
</dbReference>
<evidence type="ECO:0000256" key="9">
    <source>
        <dbReference type="ARBA" id="ARBA00022723"/>
    </source>
</evidence>
<evidence type="ECO:0000259" key="20">
    <source>
        <dbReference type="Pfam" id="PF00925"/>
    </source>
</evidence>
<feature type="binding site" evidence="18">
    <location>
        <begin position="283"/>
        <end position="287"/>
    </location>
    <ligand>
        <name>GTP</name>
        <dbReference type="ChEBI" id="CHEBI:37565"/>
    </ligand>
</feature>
<dbReference type="NCBIfam" id="TIGR00506">
    <property type="entry name" value="ribB"/>
    <property type="match status" value="1"/>
</dbReference>
<dbReference type="GO" id="GO:0009231">
    <property type="term" value="P:riboflavin biosynthetic process"/>
    <property type="evidence" value="ECO:0007669"/>
    <property type="project" value="UniProtKB-UniRule"/>
</dbReference>
<reference evidence="21 22" key="1">
    <citation type="submission" date="2010-04" db="EMBL/GenBank/DDBJ databases">
        <authorList>
            <person name="Qin X."/>
            <person name="Bachman B."/>
            <person name="Battles P."/>
            <person name="Bell A."/>
            <person name="Bess C."/>
            <person name="Bickham C."/>
            <person name="Chaboub L."/>
            <person name="Chen D."/>
            <person name="Coyle M."/>
            <person name="Deiros D.R."/>
            <person name="Dinh H."/>
            <person name="Forbes L."/>
            <person name="Fowler G."/>
            <person name="Francisco L."/>
            <person name="Fu Q."/>
            <person name="Gubbala S."/>
            <person name="Hale W."/>
            <person name="Han Y."/>
            <person name="Hemphill L."/>
            <person name="Highlander S.K."/>
            <person name="Hirani K."/>
            <person name="Hogues M."/>
            <person name="Jackson L."/>
            <person name="Jakkamsetti A."/>
            <person name="Javaid M."/>
            <person name="Jiang H."/>
            <person name="Korchina V."/>
            <person name="Kovar C."/>
            <person name="Lara F."/>
            <person name="Lee S."/>
            <person name="Mata R."/>
            <person name="Mathew T."/>
            <person name="Moen C."/>
            <person name="Morales K."/>
            <person name="Munidasa M."/>
            <person name="Nazareth L."/>
            <person name="Ngo R."/>
            <person name="Nguyen L."/>
            <person name="Okwuonu G."/>
            <person name="Ongeri F."/>
            <person name="Patil S."/>
            <person name="Petrosino J."/>
            <person name="Pham C."/>
            <person name="Pham P."/>
            <person name="Pu L.-L."/>
            <person name="Puazo M."/>
            <person name="Raj R."/>
            <person name="Reid J."/>
            <person name="Rouhana J."/>
            <person name="Saada N."/>
            <person name="Shang Y."/>
            <person name="Simmons D."/>
            <person name="Thornton R."/>
            <person name="Warren J."/>
            <person name="Weissenberger G."/>
            <person name="Zhang J."/>
            <person name="Zhang L."/>
            <person name="Zhou C."/>
            <person name="Zhu D."/>
            <person name="Muzny D."/>
            <person name="Worley K."/>
            <person name="Gibbs R."/>
        </authorList>
    </citation>
    <scope>NUCLEOTIDE SEQUENCE [LARGE SCALE GENOMIC DNA]</scope>
    <source>
        <strain evidence="21 22">ATCC 49030</strain>
    </source>
</reference>
<feature type="binding site" evidence="18">
    <location>
        <position position="388"/>
    </location>
    <ligand>
        <name>GTP</name>
        <dbReference type="ChEBI" id="CHEBI:37565"/>
    </ligand>
</feature>
<evidence type="ECO:0000313" key="22">
    <source>
        <dbReference type="Proteomes" id="UP000005714"/>
    </source>
</evidence>
<comment type="cofactor">
    <cofactor evidence="18">
        <name>Zn(2+)</name>
        <dbReference type="ChEBI" id="CHEBI:29105"/>
    </cofactor>
    <text evidence="18">Binds 1 zinc ion per subunit.</text>
</comment>
<feature type="binding site" evidence="18">
    <location>
        <position position="304"/>
    </location>
    <ligand>
        <name>GTP</name>
        <dbReference type="ChEBI" id="CHEBI:37565"/>
    </ligand>
</feature>
<dbReference type="NCBIfam" id="NF001591">
    <property type="entry name" value="PRK00393.1"/>
    <property type="match status" value="1"/>
</dbReference>
<keyword evidence="14 18" id="KW-0342">GTP-binding</keyword>
<evidence type="ECO:0000256" key="1">
    <source>
        <dbReference type="ARBA" id="ARBA00000141"/>
    </source>
</evidence>
<dbReference type="RefSeq" id="WP_005882963.1">
    <property type="nucleotide sequence ID" value="NZ_ADNU01000022.1"/>
</dbReference>
<dbReference type="Gene3D" id="3.90.870.10">
    <property type="entry name" value="DHBP synthase"/>
    <property type="match status" value="1"/>
</dbReference>
<dbReference type="SUPFAM" id="SSF142695">
    <property type="entry name" value="RibA-like"/>
    <property type="match status" value="1"/>
</dbReference>
<dbReference type="InterPro" id="IPR036144">
    <property type="entry name" value="RibA-like_sf"/>
</dbReference>
<evidence type="ECO:0000256" key="14">
    <source>
        <dbReference type="ARBA" id="ARBA00023134"/>
    </source>
</evidence>
<dbReference type="OrthoDB" id="9793111at2"/>
<keyword evidence="9 18" id="KW-0479">Metal-binding</keyword>
<dbReference type="Pfam" id="PF00925">
    <property type="entry name" value="GTP_cyclohydro2"/>
    <property type="match status" value="1"/>
</dbReference>
<dbReference type="EC" id="3.5.4.25" evidence="18"/>
<evidence type="ECO:0000313" key="21">
    <source>
        <dbReference type="EMBL" id="EFG47895.1"/>
    </source>
</evidence>
<evidence type="ECO:0000256" key="13">
    <source>
        <dbReference type="ARBA" id="ARBA00022842"/>
    </source>
</evidence>
<dbReference type="GO" id="GO:0005525">
    <property type="term" value="F:GTP binding"/>
    <property type="evidence" value="ECO:0007669"/>
    <property type="project" value="UniProtKB-KW"/>
</dbReference>
<keyword evidence="16 21" id="KW-0456">Lyase</keyword>
<comment type="catalytic activity">
    <reaction evidence="17 18">
        <text>GTP + 4 H2O = 2,5-diamino-6-hydroxy-4-(5-phosphoribosylamino)-pyrimidine + formate + 2 phosphate + 3 H(+)</text>
        <dbReference type="Rhea" id="RHEA:23704"/>
        <dbReference type="ChEBI" id="CHEBI:15377"/>
        <dbReference type="ChEBI" id="CHEBI:15378"/>
        <dbReference type="ChEBI" id="CHEBI:15740"/>
        <dbReference type="ChEBI" id="CHEBI:37565"/>
        <dbReference type="ChEBI" id="CHEBI:43474"/>
        <dbReference type="ChEBI" id="CHEBI:58614"/>
        <dbReference type="EC" id="3.5.4.25"/>
    </reaction>
</comment>
<keyword evidence="15" id="KW-0464">Manganese</keyword>
<dbReference type="GO" id="GO:0008270">
    <property type="term" value="F:zinc ion binding"/>
    <property type="evidence" value="ECO:0007669"/>
    <property type="project" value="UniProtKB-UniRule"/>
</dbReference>
<dbReference type="HAMAP" id="MF_00179">
    <property type="entry name" value="RibA"/>
    <property type="match status" value="1"/>
</dbReference>
<keyword evidence="11 18" id="KW-0378">Hydrolase</keyword>
<keyword evidence="10 18" id="KW-0547">Nucleotide-binding</keyword>
<keyword evidence="8 18" id="KW-0686">Riboflavin biosynthesis</keyword>
<dbReference type="PANTHER" id="PTHR21327:SF18">
    <property type="entry name" value="3,4-DIHYDROXY-2-BUTANONE 4-PHOSPHATE SYNTHASE"/>
    <property type="match status" value="1"/>
</dbReference>
<dbReference type="SUPFAM" id="SSF55821">
    <property type="entry name" value="YrdC/RibB"/>
    <property type="match status" value="1"/>
</dbReference>
<organism evidence="21 22">
    <name type="scientific">Brevibacterium mcbrellneri ATCC 49030</name>
    <dbReference type="NCBI Taxonomy" id="585530"/>
    <lineage>
        <taxon>Bacteria</taxon>
        <taxon>Bacillati</taxon>
        <taxon>Actinomycetota</taxon>
        <taxon>Actinomycetes</taxon>
        <taxon>Micrococcales</taxon>
        <taxon>Brevibacteriaceae</taxon>
        <taxon>Brevibacterium</taxon>
    </lineage>
</organism>
<evidence type="ECO:0000256" key="8">
    <source>
        <dbReference type="ARBA" id="ARBA00022619"/>
    </source>
</evidence>
<feature type="active site" description="Proton acceptor" evidence="18">
    <location>
        <position position="360"/>
    </location>
</feature>
<dbReference type="Proteomes" id="UP000005714">
    <property type="component" value="Unassembled WGS sequence"/>
</dbReference>
<dbReference type="InterPro" id="IPR017945">
    <property type="entry name" value="DHBP_synth_RibB-like_a/b_dom"/>
</dbReference>
<dbReference type="STRING" id="585530.HMPREF0183_0788"/>
<evidence type="ECO:0000256" key="3">
    <source>
        <dbReference type="ARBA" id="ARBA00001946"/>
    </source>
</evidence>
<evidence type="ECO:0000256" key="15">
    <source>
        <dbReference type="ARBA" id="ARBA00023211"/>
    </source>
</evidence>
<dbReference type="GO" id="GO:0008686">
    <property type="term" value="F:3,4-dihydroxy-2-butanone-4-phosphate synthase activity"/>
    <property type="evidence" value="ECO:0007669"/>
    <property type="project" value="UniProtKB-EC"/>
</dbReference>
<feature type="binding site" evidence="18">
    <location>
        <position position="348"/>
    </location>
    <ligand>
        <name>GTP</name>
        <dbReference type="ChEBI" id="CHEBI:37565"/>
    </ligand>
</feature>
<evidence type="ECO:0000256" key="7">
    <source>
        <dbReference type="ARBA" id="ARBA00005520"/>
    </source>
</evidence>
<comment type="caution">
    <text evidence="21">The sequence shown here is derived from an EMBL/GenBank/DDBJ whole genome shotgun (WGS) entry which is preliminary data.</text>
</comment>
<accession>D4YLH8</accession>
<feature type="binding site" evidence="18">
    <location>
        <position position="301"/>
    </location>
    <ligand>
        <name>Zn(2+)</name>
        <dbReference type="ChEBI" id="CHEBI:29105"/>
        <note>catalytic</note>
    </ligand>
</feature>
<dbReference type="GO" id="GO:0005829">
    <property type="term" value="C:cytosol"/>
    <property type="evidence" value="ECO:0007669"/>
    <property type="project" value="TreeGrafter"/>
</dbReference>
<feature type="binding site" evidence="18">
    <location>
        <position position="299"/>
    </location>
    <ligand>
        <name>Zn(2+)</name>
        <dbReference type="ChEBI" id="CHEBI:29105"/>
        <note>catalytic</note>
    </ligand>
</feature>
<comment type="pathway">
    <text evidence="5 18">Cofactor biosynthesis; riboflavin biosynthesis; 5-amino-6-(D-ribitylamino)uracil from GTP: step 1/4.</text>
</comment>
<dbReference type="eggNOG" id="COG0108">
    <property type="taxonomic scope" value="Bacteria"/>
</dbReference>
<proteinExistence type="inferred from homology"/>
<dbReference type="InterPro" id="IPR000422">
    <property type="entry name" value="DHBP_synthase_RibB"/>
</dbReference>
<comment type="cofactor">
    <cofactor evidence="2">
        <name>Mn(2+)</name>
        <dbReference type="ChEBI" id="CHEBI:29035"/>
    </cofactor>
</comment>
<dbReference type="CDD" id="cd00641">
    <property type="entry name" value="GTP_cyclohydro2"/>
    <property type="match status" value="1"/>
</dbReference>
<comment type="function">
    <text evidence="4">Catalyzes the conversion of D-ribulose 5-phosphate to formate and 3,4-dihydroxy-2-butanone 4-phosphate.</text>
</comment>
<comment type="similarity">
    <text evidence="18">Belongs to the GTP cyclohydrolase II family.</text>
</comment>
<evidence type="ECO:0000256" key="18">
    <source>
        <dbReference type="HAMAP-Rule" id="MF_00179"/>
    </source>
</evidence>
<feature type="binding site" evidence="18">
    <location>
        <position position="288"/>
    </location>
    <ligand>
        <name>Zn(2+)</name>
        <dbReference type="ChEBI" id="CHEBI:29105"/>
        <note>catalytic</note>
    </ligand>
</feature>
<protein>
    <recommendedName>
        <fullName evidence="18">GTP cyclohydrolase-2</fullName>
        <ecNumber evidence="18">3.5.4.25</ecNumber>
    </recommendedName>
    <alternativeName>
        <fullName evidence="18">GTP cyclohydrolase II</fullName>
    </alternativeName>
</protein>
<evidence type="ECO:0000256" key="11">
    <source>
        <dbReference type="ARBA" id="ARBA00022801"/>
    </source>
</evidence>
<dbReference type="InterPro" id="IPR032677">
    <property type="entry name" value="GTP_cyclohydro_II"/>
</dbReference>
<comment type="catalytic activity">
    <reaction evidence="1">
        <text>D-ribulose 5-phosphate = (2S)-2-hydroxy-3-oxobutyl phosphate + formate + H(+)</text>
        <dbReference type="Rhea" id="RHEA:18457"/>
        <dbReference type="ChEBI" id="CHEBI:15378"/>
        <dbReference type="ChEBI" id="CHEBI:15740"/>
        <dbReference type="ChEBI" id="CHEBI:58121"/>
        <dbReference type="ChEBI" id="CHEBI:58830"/>
        <dbReference type="EC" id="4.1.99.12"/>
    </reaction>
</comment>
<feature type="binding site" evidence="18">
    <location>
        <position position="383"/>
    </location>
    <ligand>
        <name>GTP</name>
        <dbReference type="ChEBI" id="CHEBI:37565"/>
    </ligand>
</feature>